<accession>W4LB71</accession>
<dbReference type="InterPro" id="IPR000515">
    <property type="entry name" value="MetI-like"/>
</dbReference>
<feature type="transmembrane region" description="Helical" evidence="7">
    <location>
        <begin position="217"/>
        <end position="239"/>
    </location>
</feature>
<protein>
    <recommendedName>
        <fullName evidence="8">ABC transmembrane type-1 domain-containing protein</fullName>
    </recommendedName>
</protein>
<evidence type="ECO:0000259" key="8">
    <source>
        <dbReference type="PROSITE" id="PS50928"/>
    </source>
</evidence>
<dbReference type="PATRIC" id="fig|1429438.4.peg.6013"/>
<organism evidence="9 10">
    <name type="scientific">Entotheonella factor</name>
    <dbReference type="NCBI Taxonomy" id="1429438"/>
    <lineage>
        <taxon>Bacteria</taxon>
        <taxon>Pseudomonadati</taxon>
        <taxon>Nitrospinota/Tectimicrobiota group</taxon>
        <taxon>Candidatus Tectimicrobiota</taxon>
        <taxon>Candidatus Entotheonellia</taxon>
        <taxon>Candidatus Entotheonellales</taxon>
        <taxon>Candidatus Entotheonellaceae</taxon>
        <taxon>Candidatus Entotheonella</taxon>
    </lineage>
</organism>
<dbReference type="InterPro" id="IPR045621">
    <property type="entry name" value="BPD_transp_1_N"/>
</dbReference>
<proteinExistence type="inferred from homology"/>
<feature type="transmembrane region" description="Helical" evidence="7">
    <location>
        <begin position="112"/>
        <end position="139"/>
    </location>
</feature>
<feature type="domain" description="ABC transmembrane type-1" evidence="8">
    <location>
        <begin position="73"/>
        <end position="282"/>
    </location>
</feature>
<evidence type="ECO:0000256" key="6">
    <source>
        <dbReference type="ARBA" id="ARBA00023136"/>
    </source>
</evidence>
<feature type="transmembrane region" description="Helical" evidence="7">
    <location>
        <begin position="259"/>
        <end position="285"/>
    </location>
</feature>
<reference evidence="9 10" key="1">
    <citation type="journal article" date="2014" name="Nature">
        <title>An environmental bacterial taxon with a large and distinct metabolic repertoire.</title>
        <authorList>
            <person name="Wilson M.C."/>
            <person name="Mori T."/>
            <person name="Ruckert C."/>
            <person name="Uria A.R."/>
            <person name="Helf M.J."/>
            <person name="Takada K."/>
            <person name="Gernert C."/>
            <person name="Steffens U.A."/>
            <person name="Heycke N."/>
            <person name="Schmitt S."/>
            <person name="Rinke C."/>
            <person name="Helfrich E.J."/>
            <person name="Brachmann A.O."/>
            <person name="Gurgui C."/>
            <person name="Wakimoto T."/>
            <person name="Kracht M."/>
            <person name="Crusemann M."/>
            <person name="Hentschel U."/>
            <person name="Abe I."/>
            <person name="Matsunaga S."/>
            <person name="Kalinowski J."/>
            <person name="Takeyama H."/>
            <person name="Piel J."/>
        </authorList>
    </citation>
    <scope>NUCLEOTIDE SEQUENCE [LARGE SCALE GENOMIC DNA]</scope>
    <source>
        <strain evidence="10">TSY1</strain>
    </source>
</reference>
<dbReference type="CDD" id="cd06261">
    <property type="entry name" value="TM_PBP2"/>
    <property type="match status" value="1"/>
</dbReference>
<dbReference type="EMBL" id="AZHW01000948">
    <property type="protein sequence ID" value="ETW95179.1"/>
    <property type="molecule type" value="Genomic_DNA"/>
</dbReference>
<keyword evidence="6 7" id="KW-0472">Membrane</keyword>
<evidence type="ECO:0000313" key="9">
    <source>
        <dbReference type="EMBL" id="ETW95179.1"/>
    </source>
</evidence>
<dbReference type="AlphaFoldDB" id="W4LB71"/>
<evidence type="ECO:0000313" key="10">
    <source>
        <dbReference type="Proteomes" id="UP000019141"/>
    </source>
</evidence>
<keyword evidence="5 7" id="KW-1133">Transmembrane helix</keyword>
<dbReference type="Pfam" id="PF19300">
    <property type="entry name" value="BPD_transp_1_N"/>
    <property type="match status" value="1"/>
</dbReference>
<dbReference type="InterPro" id="IPR035906">
    <property type="entry name" value="MetI-like_sf"/>
</dbReference>
<comment type="similarity">
    <text evidence="7">Belongs to the binding-protein-dependent transport system permease family.</text>
</comment>
<dbReference type="Proteomes" id="UP000019141">
    <property type="component" value="Unassembled WGS sequence"/>
</dbReference>
<name>W4LB71_ENTF1</name>
<evidence type="ECO:0000256" key="3">
    <source>
        <dbReference type="ARBA" id="ARBA00022475"/>
    </source>
</evidence>
<dbReference type="GO" id="GO:0005886">
    <property type="term" value="C:plasma membrane"/>
    <property type="evidence" value="ECO:0007669"/>
    <property type="project" value="UniProtKB-SubCell"/>
</dbReference>
<keyword evidence="4 7" id="KW-0812">Transmembrane</keyword>
<feature type="transmembrane region" description="Helical" evidence="7">
    <location>
        <begin position="75"/>
        <end position="100"/>
    </location>
</feature>
<keyword evidence="10" id="KW-1185">Reference proteome</keyword>
<comment type="caution">
    <text evidence="9">The sequence shown here is derived from an EMBL/GenBank/DDBJ whole genome shotgun (WGS) entry which is preliminary data.</text>
</comment>
<keyword evidence="2 7" id="KW-0813">Transport</keyword>
<evidence type="ECO:0000256" key="4">
    <source>
        <dbReference type="ARBA" id="ARBA00022692"/>
    </source>
</evidence>
<feature type="transmembrane region" description="Helical" evidence="7">
    <location>
        <begin position="159"/>
        <end position="177"/>
    </location>
</feature>
<dbReference type="GO" id="GO:0071916">
    <property type="term" value="F:dipeptide transmembrane transporter activity"/>
    <property type="evidence" value="ECO:0007669"/>
    <property type="project" value="TreeGrafter"/>
</dbReference>
<dbReference type="PANTHER" id="PTHR43163:SF6">
    <property type="entry name" value="DIPEPTIDE TRANSPORT SYSTEM PERMEASE PROTEIN DPPB-RELATED"/>
    <property type="match status" value="1"/>
</dbReference>
<evidence type="ECO:0000256" key="5">
    <source>
        <dbReference type="ARBA" id="ARBA00022989"/>
    </source>
</evidence>
<dbReference type="Pfam" id="PF00528">
    <property type="entry name" value="BPD_transp_1"/>
    <property type="match status" value="1"/>
</dbReference>
<evidence type="ECO:0000256" key="7">
    <source>
        <dbReference type="RuleBase" id="RU363032"/>
    </source>
</evidence>
<gene>
    <name evidence="9" type="ORF">ETSY1_31675</name>
</gene>
<dbReference type="SUPFAM" id="SSF161098">
    <property type="entry name" value="MetI-like"/>
    <property type="match status" value="1"/>
</dbReference>
<evidence type="ECO:0000256" key="2">
    <source>
        <dbReference type="ARBA" id="ARBA00022448"/>
    </source>
</evidence>
<dbReference type="PROSITE" id="PS50928">
    <property type="entry name" value="ABC_TM1"/>
    <property type="match status" value="1"/>
</dbReference>
<sequence length="292" mass="32714">MNIIPGDIALLIIGGDQGGDIDPQELENLREQLGLNRPLLVQFFSWLWGVVQLDFRESLWTGAPVLEELAIRFPLTLEVAIAATLVSTIIAIPLGTIAAIRQDTWIDYVVRVISIGGLAIPSFWTGILIILFLVLLFEWSPPLEFVTLAEDPWENMKQLIWPIVSVGYRYAAVTTRMTRSTVLEVMREDYIRTAWAKGLREKVVVVKHTLKNAVLPVITIIGTEFAFLIGGLVVTETVFTLNGIGSFLVDAIAHRDIPVVQALIIMIAFTFVFVNLVIDLIYAWIDPRISYR</sequence>
<dbReference type="HOGENOM" id="CLU_036879_0_1_7"/>
<keyword evidence="3" id="KW-1003">Cell membrane</keyword>
<dbReference type="Gene3D" id="1.10.3720.10">
    <property type="entry name" value="MetI-like"/>
    <property type="match status" value="1"/>
</dbReference>
<dbReference type="PANTHER" id="PTHR43163">
    <property type="entry name" value="DIPEPTIDE TRANSPORT SYSTEM PERMEASE PROTEIN DPPB-RELATED"/>
    <property type="match status" value="1"/>
</dbReference>
<evidence type="ECO:0000256" key="1">
    <source>
        <dbReference type="ARBA" id="ARBA00004651"/>
    </source>
</evidence>
<comment type="subcellular location">
    <subcellularLocation>
        <location evidence="1 7">Cell membrane</location>
        <topology evidence="1 7">Multi-pass membrane protein</topology>
    </subcellularLocation>
</comment>